<protein>
    <submittedName>
        <fullName evidence="3">GDSL-like Lipase/Acylhydrolase family protein</fullName>
    </submittedName>
</protein>
<feature type="coiled-coil region" evidence="1">
    <location>
        <begin position="146"/>
        <end position="201"/>
    </location>
</feature>
<gene>
    <name evidence="3" type="ORF">SAMN05192560_0786</name>
</gene>
<accession>A0A238YTR4</accession>
<organism evidence="3 4">
    <name type="scientific">Methylobacillus rhizosphaerae</name>
    <dbReference type="NCBI Taxonomy" id="551994"/>
    <lineage>
        <taxon>Bacteria</taxon>
        <taxon>Pseudomonadati</taxon>
        <taxon>Pseudomonadota</taxon>
        <taxon>Betaproteobacteria</taxon>
        <taxon>Nitrosomonadales</taxon>
        <taxon>Methylophilaceae</taxon>
        <taxon>Methylobacillus</taxon>
    </lineage>
</organism>
<dbReference type="SUPFAM" id="SSF52266">
    <property type="entry name" value="SGNH hydrolase"/>
    <property type="match status" value="1"/>
</dbReference>
<dbReference type="InterPro" id="IPR013830">
    <property type="entry name" value="SGNH_hydro"/>
</dbReference>
<dbReference type="Pfam" id="PF13472">
    <property type="entry name" value="Lipase_GDSL_2"/>
    <property type="match status" value="1"/>
</dbReference>
<evidence type="ECO:0000256" key="1">
    <source>
        <dbReference type="SAM" id="Coils"/>
    </source>
</evidence>
<evidence type="ECO:0000259" key="2">
    <source>
        <dbReference type="Pfam" id="PF13472"/>
    </source>
</evidence>
<evidence type="ECO:0000313" key="3">
    <source>
        <dbReference type="EMBL" id="SNR73849.1"/>
    </source>
</evidence>
<dbReference type="RefSeq" id="WP_089374929.1">
    <property type="nucleotide sequence ID" value="NZ_FZOA01000003.1"/>
</dbReference>
<dbReference type="EMBL" id="FZOA01000003">
    <property type="protein sequence ID" value="SNR73849.1"/>
    <property type="molecule type" value="Genomic_DNA"/>
</dbReference>
<keyword evidence="3" id="KW-0378">Hydrolase</keyword>
<dbReference type="GO" id="GO:0016788">
    <property type="term" value="F:hydrolase activity, acting on ester bonds"/>
    <property type="evidence" value="ECO:0007669"/>
    <property type="project" value="UniProtKB-ARBA"/>
</dbReference>
<name>A0A238YTR4_9PROT</name>
<dbReference type="AlphaFoldDB" id="A0A238YTR4"/>
<sequence>MTISSENRKAGPYDGDGISTEFPFAFKVFSASDLLVIRTTPEGVESTLAGDGSDYSVTLNANQNVSPGGTIILTSVLDDDFLLTITSKLPNLQPTDITNQGGFYPQVVNASLDRLTILIQQLAEGLSRAIKVPISSDEDATPDALMAQLQAAIEAASNSAGAAENSALQAAISEANALLDAIRAEDAAAQAEDAASRAEATSGRSFIDEATMMAATPVEIGERVVVTNDPNDSPENPVNGVWVATGTGVGDWTRSEWQTATRAEVDDLTVRVNGVDSRTEGINSQTESVHPYEIVDAAGKTPFYITDVGVTTMPGGAETVRVESPNIVLNGLDRIVGSESSDPYPHLEMDRNGRVLWATLPGTGEKLYLGFPLHNHRGPLSGDFFAIGDSITAYGVAWSGANASGTSYSPCLNDQSWHAWASMKTKGRLRLTGISATGGYTVTQVKNVHLPNAIVAKPTFCVVMCGRNDIVQGLDIDTVTIPAFKSIFLQLRRAGIIPVVCTMSAHGNSSNNTRRIAEHRLNAWLRAYAKQYALPFVDLHRYTVDPLTGDWISGYNQDVSHPNGTGASAMGDALIAGLEDWTATTWTARADEQIAAGLSQNLIQNALFLTNDGINPTDWTISTEGTSVIETDAEVKGNVWTFSDQESYLTVAATTGQRMQLGFFAKTASQFDCYVVAGDSSSTTNLAGIRNWKTNISDLGYFSYEFVVPDGITQLTVKTKAASAACSLAQISLIKLTEI</sequence>
<feature type="domain" description="SGNH hydrolase-type esterase" evidence="2">
    <location>
        <begin position="386"/>
        <end position="567"/>
    </location>
</feature>
<dbReference type="Proteomes" id="UP000198305">
    <property type="component" value="Unassembled WGS sequence"/>
</dbReference>
<reference evidence="4" key="1">
    <citation type="submission" date="2017-06" db="EMBL/GenBank/DDBJ databases">
        <authorList>
            <person name="Varghese N."/>
            <person name="Submissions S."/>
        </authorList>
    </citation>
    <scope>NUCLEOTIDE SEQUENCE [LARGE SCALE GENOMIC DNA]</scope>
    <source>
        <strain evidence="4">Ca-68</strain>
    </source>
</reference>
<evidence type="ECO:0000313" key="4">
    <source>
        <dbReference type="Proteomes" id="UP000198305"/>
    </source>
</evidence>
<dbReference type="OrthoDB" id="9107863at2"/>
<keyword evidence="1" id="KW-0175">Coiled coil</keyword>
<proteinExistence type="predicted"/>
<dbReference type="Gene3D" id="3.40.50.1110">
    <property type="entry name" value="SGNH hydrolase"/>
    <property type="match status" value="1"/>
</dbReference>
<keyword evidence="4" id="KW-1185">Reference proteome</keyword>
<dbReference type="InterPro" id="IPR036514">
    <property type="entry name" value="SGNH_hydro_sf"/>
</dbReference>